<reference evidence="1 2" key="1">
    <citation type="submission" date="2017-01" db="EMBL/GenBank/DDBJ databases">
        <title>Deconstructing symbiosis and pathogenesis requirements using a combined genomic-metabolomic approach.</title>
        <authorList>
            <person name="Tobias N.J."/>
            <person name="Wolff H."/>
            <person name="Djahanschiri B."/>
            <person name="Ebersberger I."/>
            <person name="Bode H.B."/>
        </authorList>
    </citation>
    <scope>NUCLEOTIDE SEQUENCE [LARGE SCALE GENOMIC DNA]</scope>
    <source>
        <strain evidence="1 2">DSM 4764</strain>
    </source>
</reference>
<sequence length="78" mass="9148">MFWLKRFMPELITVEIEVVSECRVKGRTYRDSRWYVSSLLLEPETMARDQTALGSRKCVALDVKCNFSEKCIIAKKSR</sequence>
<evidence type="ECO:0000313" key="1">
    <source>
        <dbReference type="EMBL" id="OTA19174.1"/>
    </source>
</evidence>
<dbReference type="Proteomes" id="UP000194204">
    <property type="component" value="Unassembled WGS sequence"/>
</dbReference>
<keyword evidence="2" id="KW-1185">Reference proteome</keyword>
<name>A0A1Y2SM26_9GAMM</name>
<evidence type="ECO:0000313" key="2">
    <source>
        <dbReference type="Proteomes" id="UP000194204"/>
    </source>
</evidence>
<organism evidence="1 2">
    <name type="scientific">Xenorhabdus beddingii</name>
    <dbReference type="NCBI Taxonomy" id="40578"/>
    <lineage>
        <taxon>Bacteria</taxon>
        <taxon>Pseudomonadati</taxon>
        <taxon>Pseudomonadota</taxon>
        <taxon>Gammaproteobacteria</taxon>
        <taxon>Enterobacterales</taxon>
        <taxon>Morganellaceae</taxon>
        <taxon>Xenorhabdus</taxon>
    </lineage>
</organism>
<dbReference type="AlphaFoldDB" id="A0A1Y2SM26"/>
<proteinExistence type="predicted"/>
<dbReference type="EMBL" id="MUBK01000021">
    <property type="protein sequence ID" value="OTA19174.1"/>
    <property type="molecule type" value="Genomic_DNA"/>
</dbReference>
<protein>
    <submittedName>
        <fullName evidence="1">Transposase</fullName>
    </submittedName>
</protein>
<comment type="caution">
    <text evidence="1">The sequence shown here is derived from an EMBL/GenBank/DDBJ whole genome shotgun (WGS) entry which is preliminary data.</text>
</comment>
<accession>A0A1Y2SM26</accession>
<gene>
    <name evidence="1" type="ORF">Xbed_02571</name>
</gene>